<evidence type="ECO:0000313" key="2">
    <source>
        <dbReference type="Proteomes" id="UP001379949"/>
    </source>
</evidence>
<accession>A0ABU9G516</accession>
<comment type="caution">
    <text evidence="1">The sequence shown here is derived from an EMBL/GenBank/DDBJ whole genome shotgun (WGS) entry which is preliminary data.</text>
</comment>
<gene>
    <name evidence="1" type="ORF">V6242_09440</name>
</gene>
<dbReference type="RefSeq" id="WP_341567150.1">
    <property type="nucleotide sequence ID" value="NZ_JBAKAR010000006.1"/>
</dbReference>
<name>A0ABU9G516_9GAMM</name>
<keyword evidence="2" id="KW-1185">Reference proteome</keyword>
<dbReference type="Proteomes" id="UP001379949">
    <property type="component" value="Unassembled WGS sequence"/>
</dbReference>
<sequence>MSYAHHSGLADQWDSQAPLSWDIPCPHTGQRFLDSLPRLSQVMANNRSYSDFDIFKATLNAPDFLTTLEARHYLTIAFSHYSIAQIQQFEQNLDWNWYRWIKAHSGNIAGALSLNYDLLLETVLRKVRKESYSFQVNHHGYGIPLVKPHGSVDFEIVPNSISYSPTYPLTNYVDLNDTGIIKLEQHELLSARRQALCIVPNEANKYINYQWVRPANQALNTALKSCTHCIFIGISYWDCDQPEIDNIIGALPRSAQIVVANPNPPQEMLNKIGNRPLLIWNSYSGPVDEKNKLLMLKTSNGESLAQCMCRSGLSYTHCHGVGL</sequence>
<reference evidence="1 2" key="1">
    <citation type="submission" date="2024-02" db="EMBL/GenBank/DDBJ databases">
        <title>Bacteria isolated from the canopy kelp, Nereocystis luetkeana.</title>
        <authorList>
            <person name="Pfister C.A."/>
            <person name="Younker I.T."/>
            <person name="Light S.H."/>
        </authorList>
    </citation>
    <scope>NUCLEOTIDE SEQUENCE [LARGE SCALE GENOMIC DNA]</scope>
    <source>
        <strain evidence="1 2">TI.4.07</strain>
    </source>
</reference>
<organism evidence="1 2">
    <name type="scientific">Marinomonas arenicola</name>
    <dbReference type="NCBI Taxonomy" id="569601"/>
    <lineage>
        <taxon>Bacteria</taxon>
        <taxon>Pseudomonadati</taxon>
        <taxon>Pseudomonadota</taxon>
        <taxon>Gammaproteobacteria</taxon>
        <taxon>Oceanospirillales</taxon>
        <taxon>Oceanospirillaceae</taxon>
        <taxon>Marinomonas</taxon>
    </lineage>
</organism>
<dbReference type="EMBL" id="JBAKAR010000006">
    <property type="protein sequence ID" value="MEL0613370.1"/>
    <property type="molecule type" value="Genomic_DNA"/>
</dbReference>
<protein>
    <recommendedName>
        <fullName evidence="3">SIR2-like domain-containing protein</fullName>
    </recommendedName>
</protein>
<evidence type="ECO:0000313" key="1">
    <source>
        <dbReference type="EMBL" id="MEL0613370.1"/>
    </source>
</evidence>
<proteinExistence type="predicted"/>
<evidence type="ECO:0008006" key="3">
    <source>
        <dbReference type="Google" id="ProtNLM"/>
    </source>
</evidence>